<dbReference type="InterPro" id="IPR036908">
    <property type="entry name" value="RlpA-like_sf"/>
</dbReference>
<gene>
    <name evidence="11" type="ORF">TWF730_011126</name>
</gene>
<evidence type="ECO:0000256" key="8">
    <source>
        <dbReference type="ARBA" id="ARBA00023326"/>
    </source>
</evidence>
<sequence length="281" mass="30566">MITITMISTLLSSFILSTALLSPGASSRVFSGQSFTSMYYDCCKPACAWPTYGSFVSGLKTCDANDQPILDDTAGGYCGGGPASSCINQTPWAVNDSFSFGYASIFIRGADSTEWCCSCYELEFLDSEIKGKKMIVQGINVNFNEDQINWFSLAVPGQADWQSQCQRRFGGTFGEFFGKNATGFTNLTQCDTIPEELQAACRWRYTWYQDVKGPNATFKRVECPAEIVQVSGCLRTDDKTFNSSSSSAIPAVSILSPTSPFATIIAVAAVLLGFPHLLDLF</sequence>
<evidence type="ECO:0000256" key="2">
    <source>
        <dbReference type="ARBA" id="ARBA00007793"/>
    </source>
</evidence>
<reference evidence="11 12" key="1">
    <citation type="submission" date="2019-10" db="EMBL/GenBank/DDBJ databases">
        <authorList>
            <person name="Palmer J.M."/>
        </authorList>
    </citation>
    <scope>NUCLEOTIDE SEQUENCE [LARGE SCALE GENOMIC DNA]</scope>
    <source>
        <strain evidence="11 12">TWF730</strain>
    </source>
</reference>
<proteinExistence type="inferred from homology"/>
<dbReference type="InterPro" id="IPR000334">
    <property type="entry name" value="Glyco_hydro_45"/>
</dbReference>
<comment type="catalytic activity">
    <reaction evidence="1">
        <text>Endohydrolysis of (1-&gt;4)-beta-D-glucosidic linkages in cellulose, lichenin and cereal beta-D-glucans.</text>
        <dbReference type="EC" id="3.2.1.4"/>
    </reaction>
</comment>
<dbReference type="GO" id="GO:0030245">
    <property type="term" value="P:cellulose catabolic process"/>
    <property type="evidence" value="ECO:0007669"/>
    <property type="project" value="UniProtKB-KW"/>
</dbReference>
<evidence type="ECO:0000256" key="9">
    <source>
        <dbReference type="SAM" id="SignalP"/>
    </source>
</evidence>
<evidence type="ECO:0000256" key="1">
    <source>
        <dbReference type="ARBA" id="ARBA00000966"/>
    </source>
</evidence>
<comment type="similarity">
    <text evidence="2">Belongs to the glycosyl hydrolase 45 (cellulase K) family.</text>
</comment>
<dbReference type="PANTHER" id="PTHR39730:SF1">
    <property type="entry name" value="ENDOGLUCANASE 1"/>
    <property type="match status" value="1"/>
</dbReference>
<keyword evidence="7" id="KW-0326">Glycosidase</keyword>
<keyword evidence="8" id="KW-0624">Polysaccharide degradation</keyword>
<evidence type="ECO:0000256" key="6">
    <source>
        <dbReference type="ARBA" id="ARBA00023277"/>
    </source>
</evidence>
<evidence type="ECO:0000259" key="10">
    <source>
        <dbReference type="Pfam" id="PF02015"/>
    </source>
</evidence>
<dbReference type="Pfam" id="PF02015">
    <property type="entry name" value="Glyco_hydro_45"/>
    <property type="match status" value="1"/>
</dbReference>
<dbReference type="AlphaFoldDB" id="A0AAV9UQN7"/>
<dbReference type="Gene3D" id="2.40.40.10">
    <property type="entry name" value="RlpA-like domain"/>
    <property type="match status" value="1"/>
</dbReference>
<dbReference type="Proteomes" id="UP001373714">
    <property type="component" value="Unassembled WGS sequence"/>
</dbReference>
<dbReference type="PANTHER" id="PTHR39730">
    <property type="entry name" value="ENDOGLUCANASE 1"/>
    <property type="match status" value="1"/>
</dbReference>
<dbReference type="GO" id="GO:0008810">
    <property type="term" value="F:cellulase activity"/>
    <property type="evidence" value="ECO:0007669"/>
    <property type="project" value="UniProtKB-EC"/>
</dbReference>
<dbReference type="SUPFAM" id="SSF50685">
    <property type="entry name" value="Barwin-like endoglucanases"/>
    <property type="match status" value="1"/>
</dbReference>
<organism evidence="11 12">
    <name type="scientific">Orbilia blumenaviensis</name>
    <dbReference type="NCBI Taxonomy" id="1796055"/>
    <lineage>
        <taxon>Eukaryota</taxon>
        <taxon>Fungi</taxon>
        <taxon>Dikarya</taxon>
        <taxon>Ascomycota</taxon>
        <taxon>Pezizomycotina</taxon>
        <taxon>Orbiliomycetes</taxon>
        <taxon>Orbiliales</taxon>
        <taxon>Orbiliaceae</taxon>
        <taxon>Orbilia</taxon>
    </lineage>
</organism>
<keyword evidence="9" id="KW-0732">Signal</keyword>
<evidence type="ECO:0000256" key="4">
    <source>
        <dbReference type="ARBA" id="ARBA00022801"/>
    </source>
</evidence>
<evidence type="ECO:0000313" key="11">
    <source>
        <dbReference type="EMBL" id="KAK6343536.1"/>
    </source>
</evidence>
<protein>
    <recommendedName>
        <fullName evidence="3">cellulase</fullName>
        <ecNumber evidence="3">3.2.1.4</ecNumber>
    </recommendedName>
</protein>
<dbReference type="InterPro" id="IPR052288">
    <property type="entry name" value="GH45_Enzymes"/>
</dbReference>
<evidence type="ECO:0000313" key="12">
    <source>
        <dbReference type="Proteomes" id="UP001373714"/>
    </source>
</evidence>
<feature type="signal peptide" evidence="9">
    <location>
        <begin position="1"/>
        <end position="27"/>
    </location>
</feature>
<keyword evidence="4" id="KW-0378">Hydrolase</keyword>
<keyword evidence="6" id="KW-0119">Carbohydrate metabolism</keyword>
<accession>A0AAV9UQN7</accession>
<comment type="caution">
    <text evidence="11">The sequence shown here is derived from an EMBL/GenBank/DDBJ whole genome shotgun (WGS) entry which is preliminary data.</text>
</comment>
<keyword evidence="12" id="KW-1185">Reference proteome</keyword>
<keyword evidence="5" id="KW-0136">Cellulose degradation</keyword>
<name>A0AAV9UQN7_9PEZI</name>
<evidence type="ECO:0000256" key="7">
    <source>
        <dbReference type="ARBA" id="ARBA00023295"/>
    </source>
</evidence>
<feature type="domain" description="Glycosyl hydrolases family 45 active site" evidence="10">
    <location>
        <begin position="36"/>
        <end position="233"/>
    </location>
</feature>
<dbReference type="EMBL" id="JAVHNS010000009">
    <property type="protein sequence ID" value="KAK6343536.1"/>
    <property type="molecule type" value="Genomic_DNA"/>
</dbReference>
<evidence type="ECO:0000256" key="5">
    <source>
        <dbReference type="ARBA" id="ARBA00023001"/>
    </source>
</evidence>
<evidence type="ECO:0000256" key="3">
    <source>
        <dbReference type="ARBA" id="ARBA00012601"/>
    </source>
</evidence>
<dbReference type="EC" id="3.2.1.4" evidence="3"/>
<feature type="chain" id="PRO_5043653783" description="cellulase" evidence="9">
    <location>
        <begin position="28"/>
        <end position="281"/>
    </location>
</feature>